<dbReference type="Pfam" id="PF07536">
    <property type="entry name" value="HWE_HK"/>
    <property type="match status" value="1"/>
</dbReference>
<keyword evidence="10" id="KW-0067">ATP-binding</keyword>
<sequence>MRPGRADDETTGVGRGDPLVRSPSQLAAENRALKAEVDHLRRVLDSATDYAIVVLDLKGRITGWNAGARAIFGYGHTEVLGRSGDIFLTAEDRSAGVFVAELCRAMEKGRAANERWHIRRDGSRFWASGQVTPLLDSDTSPQGFLIILRDNTTVRADEERRAFLMAEMGHRVRNVLATVQAVAAQTLGNADVSGAVQDTLEKRLCAMARSHDMLVRGGWDGAPLPEIVQGALSPYGGSGHVEASGPPVHLAAGMVEILSLALHELATNAAKHGALSAPEGSVSVCWTLRRTGRDTRLVEIDWLERGGPPVVRPARRGFGMQLLQHALGQGFGGTVELDFCRDGLRCRICLPVGTEEETGSSAAQRTGPAGLHPRTPHAARPNDRPWDPTPSPSD</sequence>
<dbReference type="SUPFAM" id="SSF55874">
    <property type="entry name" value="ATPase domain of HSP90 chaperone/DNA topoisomerase II/histidine kinase"/>
    <property type="match status" value="1"/>
</dbReference>
<comment type="catalytic activity">
    <reaction evidence="1">
        <text>ATP + protein L-histidine = ADP + protein N-phospho-L-histidine.</text>
        <dbReference type="EC" id="2.7.13.3"/>
    </reaction>
</comment>
<accession>A0ABS5EWV4</accession>
<dbReference type="CDD" id="cd00130">
    <property type="entry name" value="PAS"/>
    <property type="match status" value="1"/>
</dbReference>
<evidence type="ECO:0000256" key="9">
    <source>
        <dbReference type="ARBA" id="ARBA00022777"/>
    </source>
</evidence>
<dbReference type="InterPro" id="IPR011102">
    <property type="entry name" value="Sig_transdc_His_kinase_HWE"/>
</dbReference>
<evidence type="ECO:0000256" key="11">
    <source>
        <dbReference type="ARBA" id="ARBA00023026"/>
    </source>
</evidence>
<protein>
    <recommendedName>
        <fullName evidence="2">histidine kinase</fullName>
        <ecNumber evidence="2">2.7.13.3</ecNumber>
    </recommendedName>
</protein>
<keyword evidence="7" id="KW-0677">Repeat</keyword>
<evidence type="ECO:0000256" key="8">
    <source>
        <dbReference type="ARBA" id="ARBA00022741"/>
    </source>
</evidence>
<dbReference type="InterPro" id="IPR036890">
    <property type="entry name" value="HATPase_C_sf"/>
</dbReference>
<keyword evidence="8" id="KW-0547">Nucleotide-binding</keyword>
<evidence type="ECO:0000313" key="16">
    <source>
        <dbReference type="Proteomes" id="UP001196870"/>
    </source>
</evidence>
<evidence type="ECO:0000256" key="3">
    <source>
        <dbReference type="ARBA" id="ARBA00022553"/>
    </source>
</evidence>
<reference evidence="16" key="1">
    <citation type="journal article" date="2021" name="Syst. Appl. Microbiol.">
        <title>Roseomonas hellenica sp. nov., isolated from roots of wild-growing Alkanna tinctoria.</title>
        <authorList>
            <person name="Rat A."/>
            <person name="Naranjo H.D."/>
            <person name="Lebbe L."/>
            <person name="Cnockaert M."/>
            <person name="Krigas N."/>
            <person name="Grigoriadou K."/>
            <person name="Maloupa E."/>
            <person name="Willems A."/>
        </authorList>
    </citation>
    <scope>NUCLEOTIDE SEQUENCE [LARGE SCALE GENOMIC DNA]</scope>
    <source>
        <strain evidence="16">LMG 31523</strain>
    </source>
</reference>
<evidence type="ECO:0000256" key="2">
    <source>
        <dbReference type="ARBA" id="ARBA00012438"/>
    </source>
</evidence>
<dbReference type="EMBL" id="JAAGBB010000010">
    <property type="protein sequence ID" value="MBR0664780.1"/>
    <property type="molecule type" value="Genomic_DNA"/>
</dbReference>
<dbReference type="PROSITE" id="PS50113">
    <property type="entry name" value="PAC"/>
    <property type="match status" value="1"/>
</dbReference>
<evidence type="ECO:0000256" key="10">
    <source>
        <dbReference type="ARBA" id="ARBA00022840"/>
    </source>
</evidence>
<evidence type="ECO:0000256" key="7">
    <source>
        <dbReference type="ARBA" id="ARBA00022737"/>
    </source>
</evidence>
<keyword evidence="3" id="KW-0597">Phosphoprotein</keyword>
<proteinExistence type="predicted"/>
<evidence type="ECO:0000313" key="15">
    <source>
        <dbReference type="EMBL" id="MBR0664780.1"/>
    </source>
</evidence>
<gene>
    <name evidence="15" type="ORF">GXW71_10500</name>
</gene>
<dbReference type="PANTHER" id="PTHR41523">
    <property type="entry name" value="TWO-COMPONENT SYSTEM SENSOR PROTEIN"/>
    <property type="match status" value="1"/>
</dbReference>
<dbReference type="EC" id="2.7.13.3" evidence="2"/>
<dbReference type="SUPFAM" id="SSF55785">
    <property type="entry name" value="PYP-like sensor domain (PAS domain)"/>
    <property type="match status" value="1"/>
</dbReference>
<dbReference type="SMART" id="SM00091">
    <property type="entry name" value="PAS"/>
    <property type="match status" value="1"/>
</dbReference>
<feature type="region of interest" description="Disordered" evidence="12">
    <location>
        <begin position="355"/>
        <end position="394"/>
    </location>
</feature>
<evidence type="ECO:0000259" key="14">
    <source>
        <dbReference type="PROSITE" id="PS50113"/>
    </source>
</evidence>
<feature type="domain" description="PAC" evidence="14">
    <location>
        <begin position="111"/>
        <end position="163"/>
    </location>
</feature>
<evidence type="ECO:0000256" key="6">
    <source>
        <dbReference type="ARBA" id="ARBA00022679"/>
    </source>
</evidence>
<dbReference type="PANTHER" id="PTHR41523:SF8">
    <property type="entry name" value="ETHYLENE RESPONSE SENSOR PROTEIN"/>
    <property type="match status" value="1"/>
</dbReference>
<dbReference type="Proteomes" id="UP001196870">
    <property type="component" value="Unassembled WGS sequence"/>
</dbReference>
<keyword evidence="5" id="KW-0288">FMN</keyword>
<dbReference type="InterPro" id="IPR000700">
    <property type="entry name" value="PAS-assoc_C"/>
</dbReference>
<dbReference type="SMART" id="SM00911">
    <property type="entry name" value="HWE_HK"/>
    <property type="match status" value="1"/>
</dbReference>
<keyword evidence="11" id="KW-0843">Virulence</keyword>
<dbReference type="Gene3D" id="3.30.450.20">
    <property type="entry name" value="PAS domain"/>
    <property type="match status" value="1"/>
</dbReference>
<evidence type="ECO:0000256" key="4">
    <source>
        <dbReference type="ARBA" id="ARBA00022630"/>
    </source>
</evidence>
<keyword evidence="9" id="KW-0418">Kinase</keyword>
<feature type="region of interest" description="Disordered" evidence="12">
    <location>
        <begin position="1"/>
        <end position="21"/>
    </location>
</feature>
<evidence type="ECO:0000259" key="13">
    <source>
        <dbReference type="PROSITE" id="PS50112"/>
    </source>
</evidence>
<feature type="domain" description="PAS" evidence="13">
    <location>
        <begin position="36"/>
        <end position="109"/>
    </location>
</feature>
<evidence type="ECO:0000256" key="1">
    <source>
        <dbReference type="ARBA" id="ARBA00000085"/>
    </source>
</evidence>
<keyword evidence="6" id="KW-0808">Transferase</keyword>
<dbReference type="InterPro" id="IPR000014">
    <property type="entry name" value="PAS"/>
</dbReference>
<dbReference type="NCBIfam" id="TIGR00229">
    <property type="entry name" value="sensory_box"/>
    <property type="match status" value="1"/>
</dbReference>
<comment type="caution">
    <text evidence="15">The sequence shown here is derived from an EMBL/GenBank/DDBJ whole genome shotgun (WGS) entry which is preliminary data.</text>
</comment>
<keyword evidence="4" id="KW-0285">Flavoprotein</keyword>
<keyword evidence="16" id="KW-1185">Reference proteome</keyword>
<dbReference type="InterPro" id="IPR035965">
    <property type="entry name" value="PAS-like_dom_sf"/>
</dbReference>
<evidence type="ECO:0000256" key="5">
    <source>
        <dbReference type="ARBA" id="ARBA00022643"/>
    </source>
</evidence>
<dbReference type="Pfam" id="PF13426">
    <property type="entry name" value="PAS_9"/>
    <property type="match status" value="1"/>
</dbReference>
<dbReference type="PROSITE" id="PS50112">
    <property type="entry name" value="PAS"/>
    <property type="match status" value="1"/>
</dbReference>
<name>A0ABS5EWV4_9PROT</name>
<evidence type="ECO:0000256" key="12">
    <source>
        <dbReference type="SAM" id="MobiDB-lite"/>
    </source>
</evidence>
<dbReference type="Gene3D" id="3.30.565.10">
    <property type="entry name" value="Histidine kinase-like ATPase, C-terminal domain"/>
    <property type="match status" value="1"/>
</dbReference>
<organism evidence="15 16">
    <name type="scientific">Plastoroseomonas hellenica</name>
    <dbReference type="NCBI Taxonomy" id="2687306"/>
    <lineage>
        <taxon>Bacteria</taxon>
        <taxon>Pseudomonadati</taxon>
        <taxon>Pseudomonadota</taxon>
        <taxon>Alphaproteobacteria</taxon>
        <taxon>Acetobacterales</taxon>
        <taxon>Acetobacteraceae</taxon>
        <taxon>Plastoroseomonas</taxon>
    </lineage>
</organism>